<dbReference type="EMBL" id="JAMQYH010000003">
    <property type="protein sequence ID" value="KAJ1692845.1"/>
    <property type="molecule type" value="Genomic_DNA"/>
</dbReference>
<evidence type="ECO:0000256" key="2">
    <source>
        <dbReference type="ARBA" id="ARBA00022845"/>
    </source>
</evidence>
<evidence type="ECO:0000256" key="1">
    <source>
        <dbReference type="ARBA" id="ARBA00004123"/>
    </source>
</evidence>
<dbReference type="SMART" id="SM00544">
    <property type="entry name" value="MA3"/>
    <property type="match status" value="1"/>
</dbReference>
<dbReference type="OrthoDB" id="10260961at2759"/>
<sequence length="300" mass="35007">MEFMLDTICDIKNNKKRTKEDPAHHTRLKKWLQKLRADEILLRGLKWQKLLDPDKKGQWWLSGDLVESSGNVDFVATKISTEVLETQKLVQLAASQRMNTDLRRAIFCIIMSGEDYLDAFEKLLRLDLSGKQDREIMRVLVHCCLQEKMFNKYYTVLASKLCSHDKNHKFSLQYCLWDQFKELESMELNRSMNLAKFTAEMLANFSLSLAVLKSVDFTDPVQLTAKRIMHFRMLFEFLIEREESLVWNAFTRIAGLPELELLRSSILFFVKQYVVAANKGFTGKFKIMRKALDNVAGVLM</sequence>
<dbReference type="Pfam" id="PF02847">
    <property type="entry name" value="MA3"/>
    <property type="match status" value="1"/>
</dbReference>
<dbReference type="GO" id="GO:0042274">
    <property type="term" value="P:ribosomal small subunit biogenesis"/>
    <property type="evidence" value="ECO:0007669"/>
    <property type="project" value="TreeGrafter"/>
</dbReference>
<name>A0A9Q0CFD4_9POAL</name>
<gene>
    <name evidence="5" type="ORF">LUZ63_009543</name>
</gene>
<keyword evidence="2" id="KW-0810">Translation regulation</keyword>
<dbReference type="GO" id="GO:0006417">
    <property type="term" value="P:regulation of translation"/>
    <property type="evidence" value="ECO:0007669"/>
    <property type="project" value="UniProtKB-KW"/>
</dbReference>
<dbReference type="Proteomes" id="UP001151287">
    <property type="component" value="Unassembled WGS sequence"/>
</dbReference>
<dbReference type="PROSITE" id="PS51366">
    <property type="entry name" value="MI"/>
    <property type="match status" value="1"/>
</dbReference>
<proteinExistence type="predicted"/>
<organism evidence="5 6">
    <name type="scientific">Rhynchospora breviuscula</name>
    <dbReference type="NCBI Taxonomy" id="2022672"/>
    <lineage>
        <taxon>Eukaryota</taxon>
        <taxon>Viridiplantae</taxon>
        <taxon>Streptophyta</taxon>
        <taxon>Embryophyta</taxon>
        <taxon>Tracheophyta</taxon>
        <taxon>Spermatophyta</taxon>
        <taxon>Magnoliopsida</taxon>
        <taxon>Liliopsida</taxon>
        <taxon>Poales</taxon>
        <taxon>Cyperaceae</taxon>
        <taxon>Cyperoideae</taxon>
        <taxon>Rhynchosporeae</taxon>
        <taxon>Rhynchospora</taxon>
    </lineage>
</organism>
<protein>
    <recommendedName>
        <fullName evidence="4">MI domain-containing protein</fullName>
    </recommendedName>
</protein>
<comment type="subcellular location">
    <subcellularLocation>
        <location evidence="1">Nucleus</location>
    </subcellularLocation>
</comment>
<dbReference type="AlphaFoldDB" id="A0A9Q0CFD4"/>
<reference evidence="5" key="1">
    <citation type="journal article" date="2022" name="Cell">
        <title>Repeat-based holocentromeres influence genome architecture and karyotype evolution.</title>
        <authorList>
            <person name="Hofstatter P.G."/>
            <person name="Thangavel G."/>
            <person name="Lux T."/>
            <person name="Neumann P."/>
            <person name="Vondrak T."/>
            <person name="Novak P."/>
            <person name="Zhang M."/>
            <person name="Costa L."/>
            <person name="Castellani M."/>
            <person name="Scott A."/>
            <person name="Toegelov H."/>
            <person name="Fuchs J."/>
            <person name="Mata-Sucre Y."/>
            <person name="Dias Y."/>
            <person name="Vanzela A.L.L."/>
            <person name="Huettel B."/>
            <person name="Almeida C.C.S."/>
            <person name="Simkova H."/>
            <person name="Souza G."/>
            <person name="Pedrosa-Harand A."/>
            <person name="Macas J."/>
            <person name="Mayer K.F.X."/>
            <person name="Houben A."/>
            <person name="Marques A."/>
        </authorList>
    </citation>
    <scope>NUCLEOTIDE SEQUENCE</scope>
    <source>
        <strain evidence="5">RhyBre1mFocal</strain>
    </source>
</reference>
<accession>A0A9Q0CFD4</accession>
<feature type="domain" description="MI" evidence="4">
    <location>
        <begin position="101"/>
        <end position="217"/>
    </location>
</feature>
<keyword evidence="3" id="KW-0539">Nucleus</keyword>
<evidence type="ECO:0000256" key="3">
    <source>
        <dbReference type="ARBA" id="ARBA00023242"/>
    </source>
</evidence>
<comment type="caution">
    <text evidence="5">The sequence shown here is derived from an EMBL/GenBank/DDBJ whole genome shotgun (WGS) entry which is preliminary data.</text>
</comment>
<dbReference type="GO" id="GO:0003723">
    <property type="term" value="F:RNA binding"/>
    <property type="evidence" value="ECO:0007669"/>
    <property type="project" value="TreeGrafter"/>
</dbReference>
<dbReference type="PANTHER" id="PTHR18034:SF4">
    <property type="entry name" value="NUCLEOLAR MIF4G DOMAIN-CONTAINING PROTEIN 1"/>
    <property type="match status" value="1"/>
</dbReference>
<dbReference type="PANTHER" id="PTHR18034">
    <property type="entry name" value="CELL CYCLE CONTROL PROTEIN CWF22-RELATED"/>
    <property type="match status" value="1"/>
</dbReference>
<evidence type="ECO:0000313" key="5">
    <source>
        <dbReference type="EMBL" id="KAJ1692845.1"/>
    </source>
</evidence>
<dbReference type="InterPro" id="IPR003891">
    <property type="entry name" value="Initiation_fac_eIF4g_MI"/>
</dbReference>
<dbReference type="GO" id="GO:0005730">
    <property type="term" value="C:nucleolus"/>
    <property type="evidence" value="ECO:0007669"/>
    <property type="project" value="TreeGrafter"/>
</dbReference>
<keyword evidence="6" id="KW-1185">Reference proteome</keyword>
<evidence type="ECO:0000259" key="4">
    <source>
        <dbReference type="PROSITE" id="PS51366"/>
    </source>
</evidence>
<evidence type="ECO:0000313" key="6">
    <source>
        <dbReference type="Proteomes" id="UP001151287"/>
    </source>
</evidence>
<dbReference type="InterPro" id="IPR050781">
    <property type="entry name" value="CWC22_splicing_factor"/>
</dbReference>